<dbReference type="AlphaFoldDB" id="A0A1G6YYI0"/>
<dbReference type="STRING" id="641691.SAMN05421636_102419"/>
<dbReference type="EMBL" id="FNAO01000002">
    <property type="protein sequence ID" value="SDD95371.1"/>
    <property type="molecule type" value="Genomic_DNA"/>
</dbReference>
<protein>
    <submittedName>
        <fullName evidence="3">Predicted dehydrogenase</fullName>
    </submittedName>
</protein>
<dbReference type="Pfam" id="PF01408">
    <property type="entry name" value="GFO_IDH_MocA"/>
    <property type="match status" value="1"/>
</dbReference>
<evidence type="ECO:0000259" key="1">
    <source>
        <dbReference type="Pfam" id="PF01408"/>
    </source>
</evidence>
<dbReference type="Pfam" id="PF22725">
    <property type="entry name" value="GFO_IDH_MocA_C3"/>
    <property type="match status" value="1"/>
</dbReference>
<dbReference type="InterPro" id="IPR055170">
    <property type="entry name" value="GFO_IDH_MocA-like_dom"/>
</dbReference>
<dbReference type="InterPro" id="IPR051317">
    <property type="entry name" value="Gfo/Idh/MocA_oxidoreduct"/>
</dbReference>
<dbReference type="InterPro" id="IPR036291">
    <property type="entry name" value="NAD(P)-bd_dom_sf"/>
</dbReference>
<dbReference type="SUPFAM" id="SSF55347">
    <property type="entry name" value="Glyceraldehyde-3-phosphate dehydrogenase-like, C-terminal domain"/>
    <property type="match status" value="1"/>
</dbReference>
<evidence type="ECO:0000313" key="4">
    <source>
        <dbReference type="Proteomes" id="UP000199109"/>
    </source>
</evidence>
<dbReference type="RefSeq" id="WP_091866352.1">
    <property type="nucleotide sequence ID" value="NZ_FNAO01000002.1"/>
</dbReference>
<reference evidence="3 4" key="1">
    <citation type="submission" date="2016-10" db="EMBL/GenBank/DDBJ databases">
        <authorList>
            <person name="de Groot N.N."/>
        </authorList>
    </citation>
    <scope>NUCLEOTIDE SEQUENCE [LARGE SCALE GENOMIC DNA]</scope>
    <source>
        <strain evidence="3 4">DSM 23421</strain>
    </source>
</reference>
<dbReference type="Gene3D" id="3.30.360.10">
    <property type="entry name" value="Dihydrodipicolinate Reductase, domain 2"/>
    <property type="match status" value="1"/>
</dbReference>
<gene>
    <name evidence="3" type="ORF">SAMN05421636_102419</name>
</gene>
<dbReference type="InterPro" id="IPR000683">
    <property type="entry name" value="Gfo/Idh/MocA-like_OxRdtase_N"/>
</dbReference>
<dbReference type="PANTHER" id="PTHR43708">
    <property type="entry name" value="CONSERVED EXPRESSED OXIDOREDUCTASE (EUROFUNG)"/>
    <property type="match status" value="1"/>
</dbReference>
<accession>A0A1G6YYI0</accession>
<feature type="domain" description="GFO/IDH/MocA-like oxidoreductase" evidence="2">
    <location>
        <begin position="131"/>
        <end position="247"/>
    </location>
</feature>
<keyword evidence="4" id="KW-1185">Reference proteome</keyword>
<dbReference type="PANTHER" id="PTHR43708:SF8">
    <property type="entry name" value="OXIDOREDUCTASE"/>
    <property type="match status" value="1"/>
</dbReference>
<dbReference type="Proteomes" id="UP000199109">
    <property type="component" value="Unassembled WGS sequence"/>
</dbReference>
<dbReference type="SUPFAM" id="SSF51735">
    <property type="entry name" value="NAD(P)-binding Rossmann-fold domains"/>
    <property type="match status" value="1"/>
</dbReference>
<dbReference type="OrthoDB" id="9795543at2"/>
<dbReference type="GO" id="GO:0000166">
    <property type="term" value="F:nucleotide binding"/>
    <property type="evidence" value="ECO:0007669"/>
    <property type="project" value="InterPro"/>
</dbReference>
<dbReference type="Gene3D" id="3.40.50.720">
    <property type="entry name" value="NAD(P)-binding Rossmann-like Domain"/>
    <property type="match status" value="1"/>
</dbReference>
<name>A0A1G6YYI0_9FLAO</name>
<proteinExistence type="predicted"/>
<evidence type="ECO:0000313" key="3">
    <source>
        <dbReference type="EMBL" id="SDD95371.1"/>
    </source>
</evidence>
<sequence>MKTIGIGFIGAGDIADLHAEAINGLPGSELIGLWNRTAEKGQAKANKFGCKTYASVDELLKDPKIDAVFILTNMETHCEYTIQAAQARKHILVEKPAASTITELEHMQNAVENAGVKCMPVHNYIYEPGIERAKSMIESGRLGAITQFYMMYNIHHAHDIRARYPGVIRQILTHHSYTMLYLAGQPKTVSCLKYTSDPTLAPQENVAMANLKMQNGSLSHLCASFANDDHAGDPWTCIIKVIGTKGSTRYSYRDFVINEANGPHSQTYQCYPESIKNTAVHFIDRVIRNNEKPLSSLADAITCQRIIEACERSEAEGIHVDLNL</sequence>
<feature type="domain" description="Gfo/Idh/MocA-like oxidoreductase N-terminal" evidence="1">
    <location>
        <begin position="5"/>
        <end position="120"/>
    </location>
</feature>
<organism evidence="3 4">
    <name type="scientific">Pricia antarctica</name>
    <dbReference type="NCBI Taxonomy" id="641691"/>
    <lineage>
        <taxon>Bacteria</taxon>
        <taxon>Pseudomonadati</taxon>
        <taxon>Bacteroidota</taxon>
        <taxon>Flavobacteriia</taxon>
        <taxon>Flavobacteriales</taxon>
        <taxon>Flavobacteriaceae</taxon>
        <taxon>Pricia</taxon>
    </lineage>
</organism>
<evidence type="ECO:0000259" key="2">
    <source>
        <dbReference type="Pfam" id="PF22725"/>
    </source>
</evidence>